<organism evidence="12 13">
    <name type="scientific">Methylobacterium aquaticum</name>
    <dbReference type="NCBI Taxonomy" id="270351"/>
    <lineage>
        <taxon>Bacteria</taxon>
        <taxon>Pseudomonadati</taxon>
        <taxon>Pseudomonadota</taxon>
        <taxon>Alphaproteobacteria</taxon>
        <taxon>Hyphomicrobiales</taxon>
        <taxon>Methylobacteriaceae</taxon>
        <taxon>Methylobacterium</taxon>
    </lineage>
</organism>
<dbReference type="InterPro" id="IPR003018">
    <property type="entry name" value="GAF"/>
</dbReference>
<dbReference type="EC" id="2.7.13.3" evidence="2"/>
<evidence type="ECO:0000313" key="12">
    <source>
        <dbReference type="EMBL" id="KMO37570.1"/>
    </source>
</evidence>
<dbReference type="RefSeq" id="WP_048463260.1">
    <property type="nucleotide sequence ID" value="NZ_LABX01000055.1"/>
</dbReference>
<keyword evidence="10" id="KW-0067">ATP-binding</keyword>
<dbReference type="Pfam" id="PF07536">
    <property type="entry name" value="HWE_HK"/>
    <property type="match status" value="1"/>
</dbReference>
<comment type="catalytic activity">
    <reaction evidence="1">
        <text>ATP + protein L-histidine = ADP + protein N-phospho-L-histidine.</text>
        <dbReference type="EC" id="2.7.13.3"/>
    </reaction>
</comment>
<dbReference type="PATRIC" id="fig|270351.6.peg.6243"/>
<dbReference type="AlphaFoldDB" id="A0A0J6SQR0"/>
<evidence type="ECO:0000313" key="13">
    <source>
        <dbReference type="Proteomes" id="UP000035929"/>
    </source>
</evidence>
<dbReference type="OrthoDB" id="341208at2"/>
<dbReference type="InterPro" id="IPR000014">
    <property type="entry name" value="PAS"/>
</dbReference>
<dbReference type="GO" id="GO:0004673">
    <property type="term" value="F:protein histidine kinase activity"/>
    <property type="evidence" value="ECO:0007669"/>
    <property type="project" value="UniProtKB-EC"/>
</dbReference>
<sequence length="677" mass="72883">MPLPDDIAAFVADRDRLAVLAEYDVLDTPPEADFDDIVLVAATACTVPIALISFLDRDRQWVKAHHGHEVGELPVDQSICAHALARAEILIIPDLALDPRTRNGALVTGEPQGRFYAGAPLLAQGGLHRLGTLCVIDTVPRSGGLSREQALALEVLARHVVALLEPSRVARTTDPIPTLLLERRGTLLERAVQGAKEQARTQAAQEAGAVGTFEIDVASGTMSVSPEFCRIFGVPVTPNYVASLFEAAVVPEDRAVHSNHASRQDGSAATEVVYRIHRADDGRLRWINRRSRFERNDMDRVVRMVGTVMDITASRLATDRMGALLELGDRLREADTTEAVVSIVAEILGRTLDVDRAGYAVVDTPCGGFRVERDWTAPGTGSLVGNHPLDGFPATIQRLQRGRPLVSADVLSEVQLISDTASYQAIAVRGQITIPIIVAGDLVGVLFAHATEPRAWSMEEVAFAKGVADRADAALAKVRAETEQRMLNVELSHRLKNTLAMVQAIALQTLRPVTEQDAVKAFTSRLLALSKAHDVLLQQSWSAARIRVIVTGVLHGVGQAERFDVDGPDLSFGPRATLSLSLLLHELTTNAVKYGALSNAAGRVSVTWRVEGRGAEAAIHLAWRERDGPPVAEPSRRGFGSRLISMGLVGTGGVTVRYPSSGVEAVMTAPLSQVQQS</sequence>
<evidence type="ECO:0000256" key="9">
    <source>
        <dbReference type="ARBA" id="ARBA00022777"/>
    </source>
</evidence>
<dbReference type="PROSITE" id="PS50113">
    <property type="entry name" value="PAC"/>
    <property type="match status" value="1"/>
</dbReference>
<evidence type="ECO:0000256" key="7">
    <source>
        <dbReference type="ARBA" id="ARBA00022679"/>
    </source>
</evidence>
<dbReference type="Pfam" id="PF08447">
    <property type="entry name" value="PAS_3"/>
    <property type="match status" value="1"/>
</dbReference>
<dbReference type="SMART" id="SM00065">
    <property type="entry name" value="GAF"/>
    <property type="match status" value="2"/>
</dbReference>
<accession>A0A0J6SQR0</accession>
<evidence type="ECO:0000256" key="10">
    <source>
        <dbReference type="ARBA" id="ARBA00022840"/>
    </source>
</evidence>
<gene>
    <name evidence="12" type="ORF">VP06_07800</name>
</gene>
<dbReference type="Pfam" id="PF01590">
    <property type="entry name" value="GAF"/>
    <property type="match status" value="2"/>
</dbReference>
<dbReference type="InterPro" id="IPR036890">
    <property type="entry name" value="HATPase_C_sf"/>
</dbReference>
<dbReference type="CDD" id="cd00130">
    <property type="entry name" value="PAS"/>
    <property type="match status" value="1"/>
</dbReference>
<proteinExistence type="predicted"/>
<dbReference type="Gene3D" id="3.30.565.10">
    <property type="entry name" value="Histidine kinase-like ATPase, C-terminal domain"/>
    <property type="match status" value="1"/>
</dbReference>
<dbReference type="SUPFAM" id="SSF55781">
    <property type="entry name" value="GAF domain-like"/>
    <property type="match status" value="2"/>
</dbReference>
<keyword evidence="9" id="KW-0418">Kinase</keyword>
<keyword evidence="7" id="KW-0808">Transferase</keyword>
<dbReference type="InterPro" id="IPR035965">
    <property type="entry name" value="PAS-like_dom_sf"/>
</dbReference>
<dbReference type="InterPro" id="IPR013655">
    <property type="entry name" value="PAS_fold_3"/>
</dbReference>
<dbReference type="PANTHER" id="PTHR43102:SF2">
    <property type="entry name" value="GAF DOMAIN-CONTAINING PROTEIN"/>
    <property type="match status" value="1"/>
</dbReference>
<evidence type="ECO:0000256" key="1">
    <source>
        <dbReference type="ARBA" id="ARBA00000085"/>
    </source>
</evidence>
<name>A0A0J6SQR0_9HYPH</name>
<dbReference type="InterPro" id="IPR011102">
    <property type="entry name" value="Sig_transdc_His_kinase_HWE"/>
</dbReference>
<evidence type="ECO:0000256" key="5">
    <source>
        <dbReference type="ARBA" id="ARBA00022630"/>
    </source>
</evidence>
<keyword evidence="4" id="KW-0597">Phosphoprotein</keyword>
<evidence type="ECO:0000259" key="11">
    <source>
        <dbReference type="PROSITE" id="PS50113"/>
    </source>
</evidence>
<keyword evidence="5" id="KW-0285">Flavoprotein</keyword>
<evidence type="ECO:0000256" key="4">
    <source>
        <dbReference type="ARBA" id="ARBA00022553"/>
    </source>
</evidence>
<dbReference type="SMART" id="SM00911">
    <property type="entry name" value="HWE_HK"/>
    <property type="match status" value="1"/>
</dbReference>
<dbReference type="InterPro" id="IPR029016">
    <property type="entry name" value="GAF-like_dom_sf"/>
</dbReference>
<feature type="domain" description="PAC" evidence="11">
    <location>
        <begin position="270"/>
        <end position="323"/>
    </location>
</feature>
<dbReference type="Gene3D" id="3.30.450.20">
    <property type="entry name" value="PAS domain"/>
    <property type="match status" value="1"/>
</dbReference>
<comment type="caution">
    <text evidence="12">The sequence shown here is derived from an EMBL/GenBank/DDBJ whole genome shotgun (WGS) entry which is preliminary data.</text>
</comment>
<dbReference type="InterPro" id="IPR000700">
    <property type="entry name" value="PAS-assoc_C"/>
</dbReference>
<protein>
    <recommendedName>
        <fullName evidence="3">Blue-light-activated histidine kinase</fullName>
        <ecNumber evidence="2">2.7.13.3</ecNumber>
    </recommendedName>
</protein>
<dbReference type="EMBL" id="LABX01000055">
    <property type="protein sequence ID" value="KMO37570.1"/>
    <property type="molecule type" value="Genomic_DNA"/>
</dbReference>
<dbReference type="Gene3D" id="3.30.450.40">
    <property type="match status" value="2"/>
</dbReference>
<dbReference type="Gene3D" id="2.10.70.100">
    <property type="match status" value="1"/>
</dbReference>
<evidence type="ECO:0000256" key="2">
    <source>
        <dbReference type="ARBA" id="ARBA00012438"/>
    </source>
</evidence>
<keyword evidence="8" id="KW-0547">Nucleotide-binding</keyword>
<dbReference type="SUPFAM" id="SSF55785">
    <property type="entry name" value="PYP-like sensor domain (PAS domain)"/>
    <property type="match status" value="1"/>
</dbReference>
<keyword evidence="6" id="KW-0288">FMN</keyword>
<dbReference type="GO" id="GO:0005524">
    <property type="term" value="F:ATP binding"/>
    <property type="evidence" value="ECO:0007669"/>
    <property type="project" value="UniProtKB-KW"/>
</dbReference>
<evidence type="ECO:0000256" key="6">
    <source>
        <dbReference type="ARBA" id="ARBA00022643"/>
    </source>
</evidence>
<evidence type="ECO:0000256" key="3">
    <source>
        <dbReference type="ARBA" id="ARBA00021740"/>
    </source>
</evidence>
<dbReference type="PANTHER" id="PTHR43102">
    <property type="entry name" value="SLR1143 PROTEIN"/>
    <property type="match status" value="1"/>
</dbReference>
<dbReference type="Proteomes" id="UP000035929">
    <property type="component" value="Unassembled WGS sequence"/>
</dbReference>
<evidence type="ECO:0000256" key="8">
    <source>
        <dbReference type="ARBA" id="ARBA00022741"/>
    </source>
</evidence>
<reference evidence="12 13" key="1">
    <citation type="submission" date="2015-03" db="EMBL/GenBank/DDBJ databases">
        <title>Genome sequencing of Methylobacterium aquaticum DSM16371 type strain.</title>
        <authorList>
            <person name="Chaudhry V."/>
            <person name="Patil P.B."/>
        </authorList>
    </citation>
    <scope>NUCLEOTIDE SEQUENCE [LARGE SCALE GENOMIC DNA]</scope>
    <source>
        <strain evidence="12 13">DSM 16371</strain>
    </source>
</reference>